<feature type="compositionally biased region" description="Basic and acidic residues" evidence="1">
    <location>
        <begin position="128"/>
        <end position="142"/>
    </location>
</feature>
<dbReference type="Proteomes" id="UP000053105">
    <property type="component" value="Unassembled WGS sequence"/>
</dbReference>
<protein>
    <submittedName>
        <fullName evidence="2">Uncharacterized protein</fullName>
    </submittedName>
</protein>
<evidence type="ECO:0000256" key="1">
    <source>
        <dbReference type="SAM" id="MobiDB-lite"/>
    </source>
</evidence>
<gene>
    <name evidence="2" type="ORF">WN51_14504</name>
</gene>
<dbReference type="EMBL" id="KQ435798">
    <property type="protein sequence ID" value="KOX73458.1"/>
    <property type="molecule type" value="Genomic_DNA"/>
</dbReference>
<organism evidence="2 3">
    <name type="scientific">Melipona quadrifasciata</name>
    <dbReference type="NCBI Taxonomy" id="166423"/>
    <lineage>
        <taxon>Eukaryota</taxon>
        <taxon>Metazoa</taxon>
        <taxon>Ecdysozoa</taxon>
        <taxon>Arthropoda</taxon>
        <taxon>Hexapoda</taxon>
        <taxon>Insecta</taxon>
        <taxon>Pterygota</taxon>
        <taxon>Neoptera</taxon>
        <taxon>Endopterygota</taxon>
        <taxon>Hymenoptera</taxon>
        <taxon>Apocrita</taxon>
        <taxon>Aculeata</taxon>
        <taxon>Apoidea</taxon>
        <taxon>Anthophila</taxon>
        <taxon>Apidae</taxon>
        <taxon>Melipona</taxon>
    </lineage>
</organism>
<reference evidence="2 3" key="1">
    <citation type="submission" date="2015-07" db="EMBL/GenBank/DDBJ databases">
        <title>The genome of Melipona quadrifasciata.</title>
        <authorList>
            <person name="Pan H."/>
            <person name="Kapheim K."/>
        </authorList>
    </citation>
    <scope>NUCLEOTIDE SEQUENCE [LARGE SCALE GENOMIC DNA]</scope>
    <source>
        <strain evidence="2">0111107301</strain>
        <tissue evidence="2">Whole body</tissue>
    </source>
</reference>
<proteinExistence type="predicted"/>
<evidence type="ECO:0000313" key="3">
    <source>
        <dbReference type="Proteomes" id="UP000053105"/>
    </source>
</evidence>
<dbReference type="AlphaFoldDB" id="A0A0N0U4U3"/>
<feature type="region of interest" description="Disordered" evidence="1">
    <location>
        <begin position="128"/>
        <end position="147"/>
    </location>
</feature>
<name>A0A0N0U4U3_9HYME</name>
<keyword evidence="3" id="KW-1185">Reference proteome</keyword>
<sequence length="168" mass="18793">MSTTDISSYIQWESKDADCAIDATQSNHRHTRLRPRVHKPDTLTPLRYLTSKMIAPPDDDTPLENSDIPTWLPVASACLESLTSESLRATTNYHSWNLISKLWRPALDNFKKNNHKTARRRASGLLAERKRGVSEGKAEKAGDTVAPVHRAKFKLEMGSSTSQVPSNP</sequence>
<evidence type="ECO:0000313" key="2">
    <source>
        <dbReference type="EMBL" id="KOX73458.1"/>
    </source>
</evidence>
<accession>A0A0N0U4U3</accession>